<comment type="catalytic activity">
    <reaction evidence="21">
        <text>L-seryl-[protein] + ATP = O-phospho-L-seryl-[protein] + ADP + H(+)</text>
        <dbReference type="Rhea" id="RHEA:17989"/>
        <dbReference type="Rhea" id="RHEA-COMP:9863"/>
        <dbReference type="Rhea" id="RHEA-COMP:11604"/>
        <dbReference type="ChEBI" id="CHEBI:15378"/>
        <dbReference type="ChEBI" id="CHEBI:29999"/>
        <dbReference type="ChEBI" id="CHEBI:30616"/>
        <dbReference type="ChEBI" id="CHEBI:83421"/>
        <dbReference type="ChEBI" id="CHEBI:456216"/>
        <dbReference type="EC" id="2.7.11.1"/>
    </reaction>
</comment>
<keyword evidence="15" id="KW-0460">Magnesium</keyword>
<dbReference type="Ensembl" id="ENSHHUT00000041968.1">
    <property type="protein sequence ID" value="ENSHHUP00000040403.1"/>
    <property type="gene ID" value="ENSHHUG00000025006.1"/>
</dbReference>
<dbReference type="FunFam" id="2.60.40.10:FF:001350">
    <property type="entry name" value="titin isoform X1"/>
    <property type="match status" value="1"/>
</dbReference>
<dbReference type="InterPro" id="IPR003599">
    <property type="entry name" value="Ig_sub"/>
</dbReference>
<dbReference type="InterPro" id="IPR013098">
    <property type="entry name" value="Ig_I-set"/>
</dbReference>
<keyword evidence="24" id="KW-1185">Reference proteome</keyword>
<dbReference type="InterPro" id="IPR003598">
    <property type="entry name" value="Ig_sub2"/>
</dbReference>
<comment type="subcellular location">
    <subcellularLocation>
        <location evidence="3">Cytoplasm</location>
    </subcellularLocation>
    <subcellularLocation>
        <location evidence="2">Nucleus</location>
    </subcellularLocation>
</comment>
<reference evidence="23" key="2">
    <citation type="submission" date="2025-08" db="UniProtKB">
        <authorList>
            <consortium name="Ensembl"/>
        </authorList>
    </citation>
    <scope>IDENTIFICATION</scope>
</reference>
<dbReference type="Proteomes" id="UP000314982">
    <property type="component" value="Unassembled WGS sequence"/>
</dbReference>
<evidence type="ECO:0000256" key="1">
    <source>
        <dbReference type="ARBA" id="ARBA00001946"/>
    </source>
</evidence>
<dbReference type="PROSITE" id="PS50835">
    <property type="entry name" value="IG_LIKE"/>
    <property type="match status" value="5"/>
</dbReference>
<keyword evidence="6" id="KW-0963">Cytoplasm</keyword>
<proteinExistence type="inferred from homology"/>
<evidence type="ECO:0000256" key="8">
    <source>
        <dbReference type="ARBA" id="ARBA00022553"/>
    </source>
</evidence>
<keyword evidence="10" id="KW-0479">Metal-binding</keyword>
<feature type="domain" description="Ig-like" evidence="22">
    <location>
        <begin position="114"/>
        <end position="199"/>
    </location>
</feature>
<keyword evidence="14" id="KW-0067">ATP-binding</keyword>
<dbReference type="PANTHER" id="PTHR35971:SF5">
    <property type="entry name" value="OBSCURIN LIKE CYTOSKELETAL ADAPTOR 1"/>
    <property type="match status" value="1"/>
</dbReference>
<evidence type="ECO:0000256" key="12">
    <source>
        <dbReference type="ARBA" id="ARBA00022741"/>
    </source>
</evidence>
<evidence type="ECO:0000256" key="7">
    <source>
        <dbReference type="ARBA" id="ARBA00022527"/>
    </source>
</evidence>
<evidence type="ECO:0000256" key="11">
    <source>
        <dbReference type="ARBA" id="ARBA00022737"/>
    </source>
</evidence>
<dbReference type="Gene3D" id="2.60.40.10">
    <property type="entry name" value="Immunoglobulins"/>
    <property type="match status" value="6"/>
</dbReference>
<dbReference type="SMART" id="SM00409">
    <property type="entry name" value="IG"/>
    <property type="match status" value="6"/>
</dbReference>
<evidence type="ECO:0000256" key="5">
    <source>
        <dbReference type="ARBA" id="ARBA00012513"/>
    </source>
</evidence>
<comment type="cofactor">
    <cofactor evidence="1">
        <name>Mg(2+)</name>
        <dbReference type="ChEBI" id="CHEBI:18420"/>
    </cofactor>
</comment>
<keyword evidence="9" id="KW-0808">Transferase</keyword>
<evidence type="ECO:0000256" key="15">
    <source>
        <dbReference type="ARBA" id="ARBA00022842"/>
    </source>
</evidence>
<evidence type="ECO:0000256" key="21">
    <source>
        <dbReference type="ARBA" id="ARBA00048679"/>
    </source>
</evidence>
<comment type="similarity">
    <text evidence="4">Belongs to the protein kinase superfamily. CAMK Ser/Thr protein kinase family.</text>
</comment>
<dbReference type="GO" id="GO:0004674">
    <property type="term" value="F:protein serine/threonine kinase activity"/>
    <property type="evidence" value="ECO:0007669"/>
    <property type="project" value="UniProtKB-KW"/>
</dbReference>
<dbReference type="Pfam" id="PF07679">
    <property type="entry name" value="I-set"/>
    <property type="match status" value="6"/>
</dbReference>
<keyword evidence="16" id="KW-0112">Calmodulin-binding</keyword>
<protein>
    <recommendedName>
        <fullName evidence="5">non-specific serine/threonine protein kinase</fullName>
        <ecNumber evidence="5">2.7.11.1</ecNumber>
    </recommendedName>
</protein>
<dbReference type="GO" id="GO:0005737">
    <property type="term" value="C:cytoplasm"/>
    <property type="evidence" value="ECO:0007669"/>
    <property type="project" value="UniProtKB-SubCell"/>
</dbReference>
<evidence type="ECO:0000256" key="9">
    <source>
        <dbReference type="ARBA" id="ARBA00022679"/>
    </source>
</evidence>
<dbReference type="AlphaFoldDB" id="A0A4W5MRI7"/>
<dbReference type="GO" id="GO:0005634">
    <property type="term" value="C:nucleus"/>
    <property type="evidence" value="ECO:0007669"/>
    <property type="project" value="UniProtKB-SubCell"/>
</dbReference>
<evidence type="ECO:0000313" key="23">
    <source>
        <dbReference type="Ensembl" id="ENSHHUP00000040403.1"/>
    </source>
</evidence>
<dbReference type="SUPFAM" id="SSF48726">
    <property type="entry name" value="Immunoglobulin"/>
    <property type="match status" value="6"/>
</dbReference>
<evidence type="ECO:0000259" key="22">
    <source>
        <dbReference type="PROSITE" id="PS50835"/>
    </source>
</evidence>
<keyword evidence="19" id="KW-0393">Immunoglobulin domain</keyword>
<reference evidence="24" key="1">
    <citation type="submission" date="2018-06" db="EMBL/GenBank/DDBJ databases">
        <title>Genome assembly of Danube salmon.</title>
        <authorList>
            <person name="Macqueen D.J."/>
            <person name="Gundappa M.K."/>
        </authorList>
    </citation>
    <scope>NUCLEOTIDE SEQUENCE [LARGE SCALE GENOMIC DNA]</scope>
</reference>
<dbReference type="InterPro" id="IPR013783">
    <property type="entry name" value="Ig-like_fold"/>
</dbReference>
<evidence type="ECO:0000256" key="20">
    <source>
        <dbReference type="ARBA" id="ARBA00047899"/>
    </source>
</evidence>
<evidence type="ECO:0000256" key="14">
    <source>
        <dbReference type="ARBA" id="ARBA00022840"/>
    </source>
</evidence>
<keyword evidence="7" id="KW-0723">Serine/threonine-protein kinase</keyword>
<keyword evidence="8" id="KW-0597">Phosphoprotein</keyword>
<keyword evidence="12" id="KW-0547">Nucleotide-binding</keyword>
<feature type="domain" description="Ig-like" evidence="22">
    <location>
        <begin position="469"/>
        <end position="561"/>
    </location>
</feature>
<dbReference type="EC" id="2.7.11.1" evidence="5"/>
<name>A0A4W5MRI7_9TELE</name>
<dbReference type="InterPro" id="IPR052385">
    <property type="entry name" value="Obscurin/Obscurin-like_Reg"/>
</dbReference>
<accession>A0A4W5MRI7</accession>
<dbReference type="GO" id="GO:0005524">
    <property type="term" value="F:ATP binding"/>
    <property type="evidence" value="ECO:0007669"/>
    <property type="project" value="UniProtKB-KW"/>
</dbReference>
<organism evidence="23 24">
    <name type="scientific">Hucho hucho</name>
    <name type="common">huchen</name>
    <dbReference type="NCBI Taxonomy" id="62062"/>
    <lineage>
        <taxon>Eukaryota</taxon>
        <taxon>Metazoa</taxon>
        <taxon>Chordata</taxon>
        <taxon>Craniata</taxon>
        <taxon>Vertebrata</taxon>
        <taxon>Euteleostomi</taxon>
        <taxon>Actinopterygii</taxon>
        <taxon>Neopterygii</taxon>
        <taxon>Teleostei</taxon>
        <taxon>Protacanthopterygii</taxon>
        <taxon>Salmoniformes</taxon>
        <taxon>Salmonidae</taxon>
        <taxon>Salmoninae</taxon>
        <taxon>Hucho</taxon>
    </lineage>
</organism>
<keyword evidence="18" id="KW-0539">Nucleus</keyword>
<evidence type="ECO:0000256" key="6">
    <source>
        <dbReference type="ARBA" id="ARBA00022490"/>
    </source>
</evidence>
<dbReference type="GO" id="GO:0046872">
    <property type="term" value="F:metal ion binding"/>
    <property type="evidence" value="ECO:0007669"/>
    <property type="project" value="UniProtKB-KW"/>
</dbReference>
<evidence type="ECO:0000256" key="3">
    <source>
        <dbReference type="ARBA" id="ARBA00004496"/>
    </source>
</evidence>
<reference evidence="23" key="3">
    <citation type="submission" date="2025-09" db="UniProtKB">
        <authorList>
            <consortium name="Ensembl"/>
        </authorList>
    </citation>
    <scope>IDENTIFICATION</scope>
</reference>
<keyword evidence="17" id="KW-1015">Disulfide bond</keyword>
<dbReference type="STRING" id="62062.ENSHHUP00000040403"/>
<evidence type="ECO:0000256" key="16">
    <source>
        <dbReference type="ARBA" id="ARBA00022860"/>
    </source>
</evidence>
<evidence type="ECO:0000256" key="4">
    <source>
        <dbReference type="ARBA" id="ARBA00006692"/>
    </source>
</evidence>
<evidence type="ECO:0000256" key="10">
    <source>
        <dbReference type="ARBA" id="ARBA00022723"/>
    </source>
</evidence>
<dbReference type="SMART" id="SM00408">
    <property type="entry name" value="IGc2"/>
    <property type="match status" value="6"/>
</dbReference>
<dbReference type="InterPro" id="IPR036179">
    <property type="entry name" value="Ig-like_dom_sf"/>
</dbReference>
<dbReference type="GeneTree" id="ENSGT01110000267173"/>
<evidence type="ECO:0000256" key="13">
    <source>
        <dbReference type="ARBA" id="ARBA00022777"/>
    </source>
</evidence>
<evidence type="ECO:0000256" key="19">
    <source>
        <dbReference type="ARBA" id="ARBA00023319"/>
    </source>
</evidence>
<keyword evidence="11" id="KW-0677">Repeat</keyword>
<dbReference type="FunFam" id="2.60.40.10:FF:000214">
    <property type="entry name" value="titin isoform X1"/>
    <property type="match status" value="1"/>
</dbReference>
<evidence type="ECO:0000256" key="17">
    <source>
        <dbReference type="ARBA" id="ARBA00023157"/>
    </source>
</evidence>
<dbReference type="FunFam" id="2.60.40.10:FF:000050">
    <property type="entry name" value="Titin isoform B"/>
    <property type="match status" value="3"/>
</dbReference>
<dbReference type="InterPro" id="IPR007110">
    <property type="entry name" value="Ig-like_dom"/>
</dbReference>
<feature type="domain" description="Ig-like" evidence="22">
    <location>
        <begin position="203"/>
        <end position="288"/>
    </location>
</feature>
<dbReference type="FunFam" id="2.60.40.10:FF:000148">
    <property type="entry name" value="titin isoform X1"/>
    <property type="match status" value="1"/>
</dbReference>
<dbReference type="PANTHER" id="PTHR35971">
    <property type="entry name" value="SI:DKEY-31G6.6"/>
    <property type="match status" value="1"/>
</dbReference>
<sequence>MDQAGGVDFQAANAKSNAQLRVKARSIGLMRPLKDVTVTAGETATFDCELTYEGIVVEWFLGSTKMELGERVVTRAEGRGHSLTIRNVKLTEAGEVRLTAKDFKTQAKLIVREPPVEFTKSLEDQTVEEEATATLECEVSRENAEVRWFRDTQEIRKTKKYDLIVDGRKRRLVIHGCTLDDSKTYTCDAKEFKTSAFLNVEPPHVEFSKPLHDVEVKEKENARFECEVSRENAKVKWYKDGSEIRKGKKYEIIANGVKRILVVTKTVFDDEAEYECDAKTSKSSGMLTVIEEEAKFTKNLSNVEGTETDSVKMICEVSKASAEVTWWKGDQELPEGGRYEQVTDGRKRIFIIQDLKMEDAGEYNCRLHNAKTSATLTLNELAAEFIARPQSLEVVEGEKAEFVCSVSKDTYEVKWLKGDKEIVSGDKYDVVCDGKRRALIVKNCTPNDEGGYVAFIGTTKASADLFVIEKLRIITPIKDMQVKEGQEVIFNCEVNTEGAKAKWLKNEETMFESSKFVMIQKDNVFSLRIKGAQKADEATYTITLTNHRGEHAKSDANAKVQGKYSNLFNFAGYKCCRMLLRN</sequence>
<feature type="domain" description="Ig-like" evidence="22">
    <location>
        <begin position="383"/>
        <end position="452"/>
    </location>
</feature>
<comment type="catalytic activity">
    <reaction evidence="20">
        <text>L-threonyl-[protein] + ATP = O-phospho-L-threonyl-[protein] + ADP + H(+)</text>
        <dbReference type="Rhea" id="RHEA:46608"/>
        <dbReference type="Rhea" id="RHEA-COMP:11060"/>
        <dbReference type="Rhea" id="RHEA-COMP:11605"/>
        <dbReference type="ChEBI" id="CHEBI:15378"/>
        <dbReference type="ChEBI" id="CHEBI:30013"/>
        <dbReference type="ChEBI" id="CHEBI:30616"/>
        <dbReference type="ChEBI" id="CHEBI:61977"/>
        <dbReference type="ChEBI" id="CHEBI:456216"/>
        <dbReference type="EC" id="2.7.11.1"/>
    </reaction>
</comment>
<evidence type="ECO:0000256" key="2">
    <source>
        <dbReference type="ARBA" id="ARBA00004123"/>
    </source>
</evidence>
<evidence type="ECO:0000313" key="24">
    <source>
        <dbReference type="Proteomes" id="UP000314982"/>
    </source>
</evidence>
<keyword evidence="13" id="KW-0418">Kinase</keyword>
<evidence type="ECO:0000256" key="18">
    <source>
        <dbReference type="ARBA" id="ARBA00023242"/>
    </source>
</evidence>
<dbReference type="GO" id="GO:0005516">
    <property type="term" value="F:calmodulin binding"/>
    <property type="evidence" value="ECO:0007669"/>
    <property type="project" value="UniProtKB-KW"/>
</dbReference>
<feature type="domain" description="Ig-like" evidence="22">
    <location>
        <begin position="294"/>
        <end position="377"/>
    </location>
</feature>